<comment type="similarity">
    <text evidence="3 12">Belongs to the FAD-dependent oxidoreductase 2 family. NadB subfamily.</text>
</comment>
<keyword evidence="16" id="KW-1185">Reference proteome</keyword>
<feature type="domain" description="Fumarate reductase/succinate dehydrogenase flavoprotein-like C-terminal" evidence="14">
    <location>
        <begin position="415"/>
        <end position="513"/>
    </location>
</feature>
<evidence type="ECO:0000256" key="5">
    <source>
        <dbReference type="ARBA" id="ARBA00021901"/>
    </source>
</evidence>
<evidence type="ECO:0000256" key="6">
    <source>
        <dbReference type="ARBA" id="ARBA00022630"/>
    </source>
</evidence>
<evidence type="ECO:0000313" key="15">
    <source>
        <dbReference type="EMBL" id="MFD1928195.1"/>
    </source>
</evidence>
<dbReference type="RefSeq" id="WP_381537320.1">
    <property type="nucleotide sequence ID" value="NZ_JBHUGI010000024.1"/>
</dbReference>
<proteinExistence type="inferred from homology"/>
<dbReference type="Pfam" id="PF00890">
    <property type="entry name" value="FAD_binding_2"/>
    <property type="match status" value="1"/>
</dbReference>
<reference evidence="16" key="1">
    <citation type="journal article" date="2019" name="Int. J. Syst. Evol. Microbiol.">
        <title>The Global Catalogue of Microorganisms (GCM) 10K type strain sequencing project: providing services to taxonomists for standard genome sequencing and annotation.</title>
        <authorList>
            <consortium name="The Broad Institute Genomics Platform"/>
            <consortium name="The Broad Institute Genome Sequencing Center for Infectious Disease"/>
            <person name="Wu L."/>
            <person name="Ma J."/>
        </authorList>
    </citation>
    <scope>NUCLEOTIDE SEQUENCE [LARGE SCALE GENOMIC DNA]</scope>
    <source>
        <strain evidence="16">CGMCC 4.7177</strain>
    </source>
</reference>
<evidence type="ECO:0000256" key="10">
    <source>
        <dbReference type="ARBA" id="ARBA00048305"/>
    </source>
</evidence>
<evidence type="ECO:0000256" key="3">
    <source>
        <dbReference type="ARBA" id="ARBA00008562"/>
    </source>
</evidence>
<sequence>MKKYNHIIIGSGIAALQLASNLNKSSKVLIITKSKLNESNSYRAQGGIAAAIGNLDHPSFHYKDTLKAGCYFQNENAVMELAENGPRIIENLKGNGLTFDEDDCGNLSLGMEGAHSQNRILHCGGDATGKHIMNHLFSEIHPQIDIIENEFVFELILNSNRNRCIGIKSMDENGEVHYYSGQNIILAVGGVGGMFSYTSNEQSIAGDGIALAYRAGAEIVDMEFIQFHPTLLFVDGETKGLISEAVRGSGARLITSTGAYLMDGKHTLGDLAPRHIVAKEIFDQRAAGVDVFLDISMISEFEKKFPTVSKICLENGVAIKTGLIPVAPGCHFLMGGISVNEVGETSVNGLFAIGETASTGIHGANRLASNSLLEGLYFGEKLAMYLNKLNPPKESLSIIEKEFQMRHDLFIPNVKEVQQQMMLHAGIIRTKLDLLQIESWLNQFSEEENALDKYSKEQIQVLFMVQCAKLIVKGALLREESRGGHIREDFSSESQSWKEMHIVQSNKGIEMRRRTNERHKVEIHA</sequence>
<dbReference type="EC" id="1.4.3.16" evidence="4 11"/>
<evidence type="ECO:0000256" key="4">
    <source>
        <dbReference type="ARBA" id="ARBA00012173"/>
    </source>
</evidence>
<feature type="domain" description="FAD-dependent oxidoreductase 2 FAD-binding" evidence="13">
    <location>
        <begin position="7"/>
        <end position="372"/>
    </location>
</feature>
<evidence type="ECO:0000256" key="12">
    <source>
        <dbReference type="RuleBase" id="RU362049"/>
    </source>
</evidence>
<dbReference type="PANTHER" id="PTHR42716:SF2">
    <property type="entry name" value="L-ASPARTATE OXIDASE, CHLOROPLASTIC"/>
    <property type="match status" value="1"/>
</dbReference>
<evidence type="ECO:0000256" key="1">
    <source>
        <dbReference type="ARBA" id="ARBA00001974"/>
    </source>
</evidence>
<dbReference type="InterPro" id="IPR015939">
    <property type="entry name" value="Fum_Rdtase/Succ_DH_flav-like_C"/>
</dbReference>
<comment type="catalytic activity">
    <reaction evidence="10">
        <text>L-aspartate + O2 = iminosuccinate + H2O2</text>
        <dbReference type="Rhea" id="RHEA:25876"/>
        <dbReference type="ChEBI" id="CHEBI:15379"/>
        <dbReference type="ChEBI" id="CHEBI:16240"/>
        <dbReference type="ChEBI" id="CHEBI:29991"/>
        <dbReference type="ChEBI" id="CHEBI:77875"/>
        <dbReference type="EC" id="1.4.3.16"/>
    </reaction>
    <physiologicalReaction direction="left-to-right" evidence="10">
        <dbReference type="Rhea" id="RHEA:25877"/>
    </physiologicalReaction>
</comment>
<comment type="caution">
    <text evidence="15">The sequence shown here is derived from an EMBL/GenBank/DDBJ whole genome shotgun (WGS) entry which is preliminary data.</text>
</comment>
<comment type="subcellular location">
    <subcellularLocation>
        <location evidence="12">Cytoplasm</location>
    </subcellularLocation>
</comment>
<dbReference type="InterPro" id="IPR027477">
    <property type="entry name" value="Succ_DH/fumarate_Rdtase_cat_sf"/>
</dbReference>
<dbReference type="InterPro" id="IPR037099">
    <property type="entry name" value="Fum_R/Succ_DH_flav-like_C_sf"/>
</dbReference>
<dbReference type="SUPFAM" id="SSF51905">
    <property type="entry name" value="FAD/NAD(P)-binding domain"/>
    <property type="match status" value="1"/>
</dbReference>
<dbReference type="InterPro" id="IPR005288">
    <property type="entry name" value="NadB"/>
</dbReference>
<protein>
    <recommendedName>
        <fullName evidence="5 11">L-aspartate oxidase</fullName>
        <ecNumber evidence="4 11">1.4.3.16</ecNumber>
    </recommendedName>
</protein>
<dbReference type="GO" id="GO:0008734">
    <property type="term" value="F:L-aspartate oxidase activity"/>
    <property type="evidence" value="ECO:0007669"/>
    <property type="project" value="UniProtKB-EC"/>
</dbReference>
<comment type="pathway">
    <text evidence="2 12">Cofactor biosynthesis; NAD(+) biosynthesis; iminoaspartate from L-aspartate (oxidase route): step 1/1.</text>
</comment>
<dbReference type="PANTHER" id="PTHR42716">
    <property type="entry name" value="L-ASPARTATE OXIDASE"/>
    <property type="match status" value="1"/>
</dbReference>
<keyword evidence="7 12" id="KW-0662">Pyridine nucleotide biosynthesis</keyword>
<dbReference type="SUPFAM" id="SSF46977">
    <property type="entry name" value="Succinate dehydrogenase/fumarate reductase flavoprotein C-terminal domain"/>
    <property type="match status" value="1"/>
</dbReference>
<keyword evidence="6 12" id="KW-0285">Flavoprotein</keyword>
<dbReference type="Proteomes" id="UP001597218">
    <property type="component" value="Unassembled WGS sequence"/>
</dbReference>
<evidence type="ECO:0000256" key="8">
    <source>
        <dbReference type="ARBA" id="ARBA00022827"/>
    </source>
</evidence>
<name>A0ABW4SH29_9BACL</name>
<evidence type="ECO:0000256" key="11">
    <source>
        <dbReference type="NCBIfam" id="TIGR00551"/>
    </source>
</evidence>
<dbReference type="EMBL" id="JBHUGI010000024">
    <property type="protein sequence ID" value="MFD1928195.1"/>
    <property type="molecule type" value="Genomic_DNA"/>
</dbReference>
<organism evidence="15 16">
    <name type="scientific">Sporosarcina siberiensis</name>
    <dbReference type="NCBI Taxonomy" id="1365606"/>
    <lineage>
        <taxon>Bacteria</taxon>
        <taxon>Bacillati</taxon>
        <taxon>Bacillota</taxon>
        <taxon>Bacilli</taxon>
        <taxon>Bacillales</taxon>
        <taxon>Caryophanaceae</taxon>
        <taxon>Sporosarcina</taxon>
    </lineage>
</organism>
<accession>A0ABW4SH29</accession>
<dbReference type="Gene3D" id="1.20.58.100">
    <property type="entry name" value="Fumarate reductase/succinate dehydrogenase flavoprotein-like, C-terminal domain"/>
    <property type="match status" value="1"/>
</dbReference>
<evidence type="ECO:0000256" key="7">
    <source>
        <dbReference type="ARBA" id="ARBA00022642"/>
    </source>
</evidence>
<dbReference type="InterPro" id="IPR036188">
    <property type="entry name" value="FAD/NAD-bd_sf"/>
</dbReference>
<dbReference type="SUPFAM" id="SSF56425">
    <property type="entry name" value="Succinate dehydrogenase/fumarate reductase flavoprotein, catalytic domain"/>
    <property type="match status" value="1"/>
</dbReference>
<comment type="function">
    <text evidence="12">Catalyzes the oxidation of L-aspartate to iminoaspartate.</text>
</comment>
<evidence type="ECO:0000259" key="13">
    <source>
        <dbReference type="Pfam" id="PF00890"/>
    </source>
</evidence>
<gene>
    <name evidence="15" type="primary">nadB</name>
    <name evidence="15" type="ORF">ACFSFY_09000</name>
</gene>
<dbReference type="NCBIfam" id="NF005978">
    <property type="entry name" value="PRK08071.1"/>
    <property type="match status" value="1"/>
</dbReference>
<dbReference type="Gene3D" id="3.50.50.60">
    <property type="entry name" value="FAD/NAD(P)-binding domain"/>
    <property type="match status" value="1"/>
</dbReference>
<dbReference type="Gene3D" id="3.90.700.10">
    <property type="entry name" value="Succinate dehydrogenase/fumarate reductase flavoprotein, catalytic domain"/>
    <property type="match status" value="1"/>
</dbReference>
<keyword evidence="9 12" id="KW-0560">Oxidoreductase</keyword>
<evidence type="ECO:0000256" key="9">
    <source>
        <dbReference type="ARBA" id="ARBA00023002"/>
    </source>
</evidence>
<dbReference type="NCBIfam" id="TIGR00551">
    <property type="entry name" value="nadB"/>
    <property type="match status" value="1"/>
</dbReference>
<keyword evidence="8 12" id="KW-0274">FAD</keyword>
<dbReference type="InterPro" id="IPR003953">
    <property type="entry name" value="FAD-dep_OxRdtase_2_FAD-bd"/>
</dbReference>
<evidence type="ECO:0000256" key="2">
    <source>
        <dbReference type="ARBA" id="ARBA00004950"/>
    </source>
</evidence>
<dbReference type="Pfam" id="PF02910">
    <property type="entry name" value="Succ_DH_flav_C"/>
    <property type="match status" value="1"/>
</dbReference>
<comment type="cofactor">
    <cofactor evidence="1 12">
        <name>FAD</name>
        <dbReference type="ChEBI" id="CHEBI:57692"/>
    </cofactor>
</comment>
<evidence type="ECO:0000313" key="16">
    <source>
        <dbReference type="Proteomes" id="UP001597218"/>
    </source>
</evidence>
<evidence type="ECO:0000259" key="14">
    <source>
        <dbReference type="Pfam" id="PF02910"/>
    </source>
</evidence>